<name>A0A0B8T3J3_9SPHI</name>
<keyword evidence="2 6" id="KW-0963">Cytoplasm</keyword>
<comment type="caution">
    <text evidence="7">The sequence shown here is derived from an EMBL/GenBank/DDBJ whole genome shotgun (WGS) entry which is preliminary data.</text>
</comment>
<keyword evidence="5 6" id="KW-0949">S-adenosyl-L-methionine</keyword>
<dbReference type="SUPFAM" id="SSF53335">
    <property type="entry name" value="S-adenosyl-L-methionine-dependent methyltransferases"/>
    <property type="match status" value="1"/>
</dbReference>
<dbReference type="PATRIC" id="fig|1229276.3.peg.260"/>
<feature type="binding site" evidence="6">
    <location>
        <position position="172"/>
    </location>
    <ligand>
        <name>S-adenosyl-L-methionine</name>
        <dbReference type="ChEBI" id="CHEBI:59789"/>
    </ligand>
</feature>
<dbReference type="CDD" id="cd02440">
    <property type="entry name" value="AdoMet_MTases"/>
    <property type="match status" value="1"/>
</dbReference>
<evidence type="ECO:0000256" key="5">
    <source>
        <dbReference type="ARBA" id="ARBA00022691"/>
    </source>
</evidence>
<evidence type="ECO:0000256" key="4">
    <source>
        <dbReference type="ARBA" id="ARBA00022679"/>
    </source>
</evidence>
<feature type="binding site" evidence="6">
    <location>
        <position position="214"/>
    </location>
    <ligand>
        <name>S-adenosyl-L-methionine</name>
        <dbReference type="ChEBI" id="CHEBI:59789"/>
    </ligand>
</feature>
<dbReference type="NCBIfam" id="NF001785">
    <property type="entry name" value="PRK00517.2-2"/>
    <property type="match status" value="1"/>
</dbReference>
<dbReference type="PANTHER" id="PTHR43648">
    <property type="entry name" value="ELECTRON TRANSFER FLAVOPROTEIN BETA SUBUNIT LYSINE METHYLTRANSFERASE"/>
    <property type="match status" value="1"/>
</dbReference>
<dbReference type="OrthoDB" id="9785995at2"/>
<dbReference type="GO" id="GO:0005737">
    <property type="term" value="C:cytoplasm"/>
    <property type="evidence" value="ECO:0007669"/>
    <property type="project" value="UniProtKB-SubCell"/>
</dbReference>
<dbReference type="PANTHER" id="PTHR43648:SF1">
    <property type="entry name" value="ELECTRON TRANSFER FLAVOPROTEIN BETA SUBUNIT LYSINE METHYLTRANSFERASE"/>
    <property type="match status" value="1"/>
</dbReference>
<dbReference type="eggNOG" id="COG2264">
    <property type="taxonomic scope" value="Bacteria"/>
</dbReference>
<evidence type="ECO:0000313" key="7">
    <source>
        <dbReference type="EMBL" id="KGE16137.1"/>
    </source>
</evidence>
<dbReference type="Proteomes" id="UP000031802">
    <property type="component" value="Unassembled WGS sequence"/>
</dbReference>
<comment type="subcellular location">
    <subcellularLocation>
        <location evidence="6">Cytoplasm</location>
    </subcellularLocation>
</comment>
<dbReference type="Pfam" id="PF06325">
    <property type="entry name" value="PrmA"/>
    <property type="match status" value="1"/>
</dbReference>
<accession>A0A0B8T3J3</accession>
<evidence type="ECO:0000313" key="8">
    <source>
        <dbReference type="Proteomes" id="UP000031802"/>
    </source>
</evidence>
<sequence length="280" mass="31419">MRYSSVIFTSSNMEDWQKDLLISSLAEIGYDTFEDIDQGFAAYIPAANLDIQALETLLLAETEGFEVAYTVEDVEDKNWNTLWESNFNAIVVDDSCYVRATFHEPRPDMPYEIVIDPKMSFGTGHHQTTSMMLSYILENEFAHKDVLDMGCGTGILAILAVKRGAKSVLAVDYDDVCVASVEENKLLNDTPIITSELGSKEVLEGRLFDVVLANINRNILLDQLDQYSKSTRVGGVLYMSGFYAVDDLVILREKAESVGFTYESMKVLDTWCSAKFNKIK</sequence>
<dbReference type="HAMAP" id="MF_00735">
    <property type="entry name" value="Methyltr_PrmA"/>
    <property type="match status" value="1"/>
</dbReference>
<keyword evidence="7" id="KW-0687">Ribonucleoprotein</keyword>
<reference evidence="7 8" key="2">
    <citation type="journal article" date="2015" name="PLoS ONE">
        <title>Whole-Genome Optical Mapping and Finished Genome Sequence of Sphingobacterium deserti sp. nov., a New Species Isolated from the Western Desert of China.</title>
        <authorList>
            <person name="Teng C."/>
            <person name="Zhou Z."/>
            <person name="Molnar I."/>
            <person name="Li X."/>
            <person name="Tang R."/>
            <person name="Chen M."/>
            <person name="Wang L."/>
            <person name="Su S."/>
            <person name="Zhang W."/>
            <person name="Lin M."/>
        </authorList>
    </citation>
    <scope>NUCLEOTIDE SEQUENCE [LARGE SCALE GENOMIC DNA]</scope>
    <source>
        <strain evidence="8">ACCC05744</strain>
    </source>
</reference>
<dbReference type="AlphaFoldDB" id="A0A0B8T3J3"/>
<dbReference type="InterPro" id="IPR004498">
    <property type="entry name" value="Ribosomal_PrmA_MeTrfase"/>
</dbReference>
<dbReference type="GO" id="GO:0032259">
    <property type="term" value="P:methylation"/>
    <property type="evidence" value="ECO:0007669"/>
    <property type="project" value="UniProtKB-KW"/>
</dbReference>
<protein>
    <recommendedName>
        <fullName evidence="6">Ribosomal protein L11 methyltransferase</fullName>
        <shortName evidence="6">L11 Mtase</shortName>
        <ecNumber evidence="6">2.1.1.-</ecNumber>
    </recommendedName>
</protein>
<dbReference type="GO" id="GO:0008276">
    <property type="term" value="F:protein methyltransferase activity"/>
    <property type="evidence" value="ECO:0007669"/>
    <property type="project" value="UniProtKB-UniRule"/>
</dbReference>
<dbReference type="RefSeq" id="WP_037494429.1">
    <property type="nucleotide sequence ID" value="NZ_JJMU01000002.1"/>
</dbReference>
<keyword evidence="8" id="KW-1185">Reference proteome</keyword>
<feature type="binding site" evidence="6">
    <location>
        <position position="150"/>
    </location>
    <ligand>
        <name>S-adenosyl-L-methionine</name>
        <dbReference type="ChEBI" id="CHEBI:59789"/>
    </ligand>
</feature>
<evidence type="ECO:0000256" key="6">
    <source>
        <dbReference type="HAMAP-Rule" id="MF_00735"/>
    </source>
</evidence>
<keyword evidence="3 6" id="KW-0489">Methyltransferase</keyword>
<comment type="similarity">
    <text evidence="1 6">Belongs to the methyltransferase superfamily. PrmA family.</text>
</comment>
<dbReference type="Gene3D" id="3.40.50.150">
    <property type="entry name" value="Vaccinia Virus protein VP39"/>
    <property type="match status" value="1"/>
</dbReference>
<dbReference type="GO" id="GO:0005840">
    <property type="term" value="C:ribosome"/>
    <property type="evidence" value="ECO:0007669"/>
    <property type="project" value="UniProtKB-KW"/>
</dbReference>
<dbReference type="InterPro" id="IPR029063">
    <property type="entry name" value="SAM-dependent_MTases_sf"/>
</dbReference>
<dbReference type="STRING" id="1229276.DI53_0252"/>
<reference evidence="8" key="1">
    <citation type="submission" date="2014-04" db="EMBL/GenBank/DDBJ databases">
        <title>Whole-Genome optical mapping and complete genome sequence of Sphingobacterium deserti sp. nov., a new spaces isolated from desert in the west of China.</title>
        <authorList>
            <person name="Teng C."/>
            <person name="Zhou Z."/>
            <person name="Li X."/>
            <person name="Chen M."/>
            <person name="Lin M."/>
            <person name="Wang L."/>
            <person name="Su S."/>
            <person name="Zhang C."/>
            <person name="Zhang W."/>
        </authorList>
    </citation>
    <scope>NUCLEOTIDE SEQUENCE [LARGE SCALE GENOMIC DNA]</scope>
    <source>
        <strain evidence="8">ACCC05744</strain>
    </source>
</reference>
<proteinExistence type="inferred from homology"/>
<gene>
    <name evidence="6" type="primary">prmA</name>
    <name evidence="7" type="ORF">DI53_0252</name>
</gene>
<evidence type="ECO:0000256" key="2">
    <source>
        <dbReference type="ARBA" id="ARBA00022490"/>
    </source>
</evidence>
<comment type="catalytic activity">
    <reaction evidence="6">
        <text>L-lysyl-[protein] + 3 S-adenosyl-L-methionine = N(6),N(6),N(6)-trimethyl-L-lysyl-[protein] + 3 S-adenosyl-L-homocysteine + 3 H(+)</text>
        <dbReference type="Rhea" id="RHEA:54192"/>
        <dbReference type="Rhea" id="RHEA-COMP:9752"/>
        <dbReference type="Rhea" id="RHEA-COMP:13826"/>
        <dbReference type="ChEBI" id="CHEBI:15378"/>
        <dbReference type="ChEBI" id="CHEBI:29969"/>
        <dbReference type="ChEBI" id="CHEBI:57856"/>
        <dbReference type="ChEBI" id="CHEBI:59789"/>
        <dbReference type="ChEBI" id="CHEBI:61961"/>
    </reaction>
</comment>
<evidence type="ECO:0000256" key="1">
    <source>
        <dbReference type="ARBA" id="ARBA00009741"/>
    </source>
</evidence>
<evidence type="ECO:0000256" key="3">
    <source>
        <dbReference type="ARBA" id="ARBA00022603"/>
    </source>
</evidence>
<dbReference type="EC" id="2.1.1.-" evidence="6"/>
<organism evidence="7 8">
    <name type="scientific">Sphingobacterium deserti</name>
    <dbReference type="NCBI Taxonomy" id="1229276"/>
    <lineage>
        <taxon>Bacteria</taxon>
        <taxon>Pseudomonadati</taxon>
        <taxon>Bacteroidota</taxon>
        <taxon>Sphingobacteriia</taxon>
        <taxon>Sphingobacteriales</taxon>
        <taxon>Sphingobacteriaceae</taxon>
        <taxon>Sphingobacterium</taxon>
    </lineage>
</organism>
<comment type="function">
    <text evidence="6">Methylates ribosomal protein L11.</text>
</comment>
<dbReference type="EMBL" id="JJMU01000002">
    <property type="protein sequence ID" value="KGE16137.1"/>
    <property type="molecule type" value="Genomic_DNA"/>
</dbReference>
<dbReference type="InterPro" id="IPR050078">
    <property type="entry name" value="Ribosomal_L11_MeTrfase_PrmA"/>
</dbReference>
<keyword evidence="4 6" id="KW-0808">Transferase</keyword>
<feature type="binding site" evidence="6">
    <location>
        <position position="129"/>
    </location>
    <ligand>
        <name>S-adenosyl-L-methionine</name>
        <dbReference type="ChEBI" id="CHEBI:59789"/>
    </ligand>
</feature>
<keyword evidence="7" id="KW-0689">Ribosomal protein</keyword>